<feature type="domain" description="PID" evidence="3">
    <location>
        <begin position="41"/>
        <end position="130"/>
    </location>
</feature>
<dbReference type="GO" id="GO:0005737">
    <property type="term" value="C:cytoplasm"/>
    <property type="evidence" value="ECO:0007669"/>
    <property type="project" value="TreeGrafter"/>
</dbReference>
<accession>A0AA85IQY3</accession>
<dbReference type="InterPro" id="IPR039576">
    <property type="entry name" value="APBB1/2/3"/>
</dbReference>
<sequence>MSPLNNEPHRKLKCLYAGFTSIDTKLGMKTMNHAIETVLKNTNTHQWLPVNITISPSTVNLSYHNYTAVNLRICSIPFFGIYNKDEKICGIVQHTADDLFICHVITCHTNAMELCKTLKAACELRYQQCVDSKMFDNIKSNIDSINHVKVDQSNKQTKNKQIILINIINHIEQMKYEICKRIRQHSNWIKSCLLYSNDERLLETTKTDDTNDNDNNHNNNEQATANLYYSA</sequence>
<evidence type="ECO:0000256" key="2">
    <source>
        <dbReference type="SAM" id="MobiDB-lite"/>
    </source>
</evidence>
<keyword evidence="1" id="KW-0677">Repeat</keyword>
<protein>
    <recommendedName>
        <fullName evidence="3">PID domain-containing protein</fullName>
    </recommendedName>
</protein>
<name>A0AA85IQY3_TRIRE</name>
<organism evidence="4 5">
    <name type="scientific">Trichobilharzia regenti</name>
    <name type="common">Nasal bird schistosome</name>
    <dbReference type="NCBI Taxonomy" id="157069"/>
    <lineage>
        <taxon>Eukaryota</taxon>
        <taxon>Metazoa</taxon>
        <taxon>Spiralia</taxon>
        <taxon>Lophotrochozoa</taxon>
        <taxon>Platyhelminthes</taxon>
        <taxon>Trematoda</taxon>
        <taxon>Digenea</taxon>
        <taxon>Strigeidida</taxon>
        <taxon>Schistosomatoidea</taxon>
        <taxon>Schistosomatidae</taxon>
        <taxon>Trichobilharzia</taxon>
    </lineage>
</organism>
<evidence type="ECO:0000259" key="3">
    <source>
        <dbReference type="Pfam" id="PF00640"/>
    </source>
</evidence>
<keyword evidence="4" id="KW-1185">Reference proteome</keyword>
<evidence type="ECO:0000313" key="4">
    <source>
        <dbReference type="Proteomes" id="UP000050795"/>
    </source>
</evidence>
<dbReference type="AlphaFoldDB" id="A0AA85IQY3"/>
<dbReference type="InterPro" id="IPR006020">
    <property type="entry name" value="PTB/PI_dom"/>
</dbReference>
<dbReference type="WBParaSite" id="TREG1_105710.1">
    <property type="protein sequence ID" value="TREG1_105710.1"/>
    <property type="gene ID" value="TREG1_105710"/>
</dbReference>
<dbReference type="SUPFAM" id="SSF50729">
    <property type="entry name" value="PH domain-like"/>
    <property type="match status" value="1"/>
</dbReference>
<evidence type="ECO:0000313" key="5">
    <source>
        <dbReference type="WBParaSite" id="TREG1_105710.1"/>
    </source>
</evidence>
<reference evidence="5" key="2">
    <citation type="submission" date="2023-11" db="UniProtKB">
        <authorList>
            <consortium name="WormBaseParasite"/>
        </authorList>
    </citation>
    <scope>IDENTIFICATION</scope>
</reference>
<dbReference type="Gene3D" id="2.30.29.30">
    <property type="entry name" value="Pleckstrin-homology domain (PH domain)/Phosphotyrosine-binding domain (PTB)"/>
    <property type="match status" value="1"/>
</dbReference>
<dbReference type="GO" id="GO:0001540">
    <property type="term" value="F:amyloid-beta binding"/>
    <property type="evidence" value="ECO:0007669"/>
    <property type="project" value="InterPro"/>
</dbReference>
<proteinExistence type="predicted"/>
<dbReference type="GO" id="GO:0005634">
    <property type="term" value="C:nucleus"/>
    <property type="evidence" value="ECO:0007669"/>
    <property type="project" value="TreeGrafter"/>
</dbReference>
<dbReference type="CDD" id="cd01271">
    <property type="entry name" value="PTB2_Fe65"/>
    <property type="match status" value="1"/>
</dbReference>
<dbReference type="PANTHER" id="PTHR14058:SF8">
    <property type="entry name" value="PROTEIN FE65 HOMOLOG"/>
    <property type="match status" value="1"/>
</dbReference>
<dbReference type="Pfam" id="PF00640">
    <property type="entry name" value="PID"/>
    <property type="match status" value="1"/>
</dbReference>
<dbReference type="PANTHER" id="PTHR14058">
    <property type="entry name" value="AMYLOID BETA A4 PRECURSOR PROTEIN-BINDING FAMILY B"/>
    <property type="match status" value="1"/>
</dbReference>
<reference evidence="4" key="1">
    <citation type="submission" date="2022-06" db="EMBL/GenBank/DDBJ databases">
        <authorList>
            <person name="Berger JAMES D."/>
            <person name="Berger JAMES D."/>
        </authorList>
    </citation>
    <scope>NUCLEOTIDE SEQUENCE [LARGE SCALE GENOMIC DNA]</scope>
</reference>
<feature type="region of interest" description="Disordered" evidence="2">
    <location>
        <begin position="205"/>
        <end position="231"/>
    </location>
</feature>
<evidence type="ECO:0000256" key="1">
    <source>
        <dbReference type="ARBA" id="ARBA00022737"/>
    </source>
</evidence>
<dbReference type="InterPro" id="IPR011993">
    <property type="entry name" value="PH-like_dom_sf"/>
</dbReference>
<dbReference type="GO" id="GO:0006355">
    <property type="term" value="P:regulation of DNA-templated transcription"/>
    <property type="evidence" value="ECO:0007669"/>
    <property type="project" value="TreeGrafter"/>
</dbReference>
<dbReference type="Proteomes" id="UP000050795">
    <property type="component" value="Unassembled WGS sequence"/>
</dbReference>
<feature type="compositionally biased region" description="Polar residues" evidence="2">
    <location>
        <begin position="221"/>
        <end position="231"/>
    </location>
</feature>